<evidence type="ECO:0000313" key="3">
    <source>
        <dbReference type="Proteomes" id="UP000054773"/>
    </source>
</evidence>
<evidence type="ECO:0000256" key="1">
    <source>
        <dbReference type="SAM" id="Coils"/>
    </source>
</evidence>
<keyword evidence="1" id="KW-0175">Coiled coil</keyword>
<dbReference type="PATRIC" id="fig|448.7.peg.2601"/>
<comment type="caution">
    <text evidence="2">The sequence shown here is derived from an EMBL/GenBank/DDBJ whole genome shotgun (WGS) entry which is preliminary data.</text>
</comment>
<sequence>MLSTARIKSTTLSNEGWFNRKSLLNLINEVLLLLALVARNESKANNLLVEQWLQKVLAKVSLCFDSDSPESMGCLAKFIRSDKEGWIDFVDEDWLVLERILLPLNNEKTADIKPQCLEQLQHFITAASLNKKSPKPNDIMAAGIHQLFFQEQLTVYLKAFHRTPKKVDDGLELTKAVTVLVIYFLKAVGMALTPLAVLRKDNKYYAHLKSGKLIHTVTTRLREAAMDVADTCRQAIFLRQNQAQIERQVLAVVNAASQLAIEFTMKSSERSLSLVKERLAAKKKALSETSEKAGNLQKEIKKLRSENQQLKQQLQIEANLLEALRQEFVTRNQEALHLREEIQQVKTETSGVKSELLRLQALMEQEQSRQSKAAQVKNFDKDLTRYSKRASKRLKS</sequence>
<reference evidence="2 3" key="1">
    <citation type="submission" date="2015-11" db="EMBL/GenBank/DDBJ databases">
        <title>Genomic analysis of 38 Legionella species identifies large and diverse effector repertoires.</title>
        <authorList>
            <person name="Burstein D."/>
            <person name="Amaro F."/>
            <person name="Zusman T."/>
            <person name="Lifshitz Z."/>
            <person name="Cohen O."/>
            <person name="Gilbert J.A."/>
            <person name="Pupko T."/>
            <person name="Shuman H.A."/>
            <person name="Segal G."/>
        </authorList>
    </citation>
    <scope>NUCLEOTIDE SEQUENCE [LARGE SCALE GENOMIC DNA]</scope>
    <source>
        <strain evidence="2 3">SE-32A-C8</strain>
    </source>
</reference>
<name>A0A0W0TGF2_LEGER</name>
<keyword evidence="3" id="KW-1185">Reference proteome</keyword>
<proteinExistence type="predicted"/>
<dbReference type="RefSeq" id="WP_131750963.1">
    <property type="nucleotide sequence ID" value="NZ_CAAAHY010000003.1"/>
</dbReference>
<protein>
    <submittedName>
        <fullName evidence="2">Chromosome partition protein Smc</fullName>
    </submittedName>
</protein>
<dbReference type="Proteomes" id="UP000054773">
    <property type="component" value="Unassembled WGS sequence"/>
</dbReference>
<dbReference type="AlphaFoldDB" id="A0A0W0TGF2"/>
<organism evidence="2 3">
    <name type="scientific">Legionella erythra</name>
    <dbReference type="NCBI Taxonomy" id="448"/>
    <lineage>
        <taxon>Bacteria</taxon>
        <taxon>Pseudomonadati</taxon>
        <taxon>Pseudomonadota</taxon>
        <taxon>Gammaproteobacteria</taxon>
        <taxon>Legionellales</taxon>
        <taxon>Legionellaceae</taxon>
        <taxon>Legionella</taxon>
    </lineage>
</organism>
<feature type="coiled-coil region" evidence="1">
    <location>
        <begin position="279"/>
        <end position="327"/>
    </location>
</feature>
<gene>
    <name evidence="2" type="primary">smc_3</name>
    <name evidence="2" type="ORF">Lery_2476</name>
</gene>
<evidence type="ECO:0000313" key="2">
    <source>
        <dbReference type="EMBL" id="KTC94309.1"/>
    </source>
</evidence>
<dbReference type="EMBL" id="LNYA01000034">
    <property type="protein sequence ID" value="KTC94309.1"/>
    <property type="molecule type" value="Genomic_DNA"/>
</dbReference>
<dbReference type="OrthoDB" id="5651103at2"/>
<accession>A0A0W0TGF2</accession>